<evidence type="ECO:0000256" key="3">
    <source>
        <dbReference type="ARBA" id="ARBA00012261"/>
    </source>
</evidence>
<dbReference type="GO" id="GO:0005829">
    <property type="term" value="C:cytosol"/>
    <property type="evidence" value="ECO:0007669"/>
    <property type="project" value="TreeGrafter"/>
</dbReference>
<dbReference type="EC" id="2.1.2.9" evidence="3 8"/>
<feature type="domain" description="Formyl transferase N-terminal" evidence="9">
    <location>
        <begin position="4"/>
        <end position="178"/>
    </location>
</feature>
<feature type="binding site" evidence="8">
    <location>
        <begin position="108"/>
        <end position="111"/>
    </location>
    <ligand>
        <name>(6S)-5,6,7,8-tetrahydrofolate</name>
        <dbReference type="ChEBI" id="CHEBI:57453"/>
    </ligand>
</feature>
<gene>
    <name evidence="8" type="primary">fmt</name>
    <name evidence="11" type="ORF">UU65_C0001G0044</name>
</gene>
<proteinExistence type="inferred from homology"/>
<dbReference type="PANTHER" id="PTHR11138:SF5">
    <property type="entry name" value="METHIONYL-TRNA FORMYLTRANSFERASE, MITOCHONDRIAL"/>
    <property type="match status" value="1"/>
</dbReference>
<dbReference type="EMBL" id="LCBL01000001">
    <property type="protein sequence ID" value="KKS09639.1"/>
    <property type="molecule type" value="Genomic_DNA"/>
</dbReference>
<dbReference type="InterPro" id="IPR011034">
    <property type="entry name" value="Formyl_transferase-like_C_sf"/>
</dbReference>
<feature type="domain" description="Formyl transferase C-terminal" evidence="10">
    <location>
        <begin position="201"/>
        <end position="295"/>
    </location>
</feature>
<dbReference type="InterPro" id="IPR037022">
    <property type="entry name" value="Formyl_trans_C_sf"/>
</dbReference>
<dbReference type="HAMAP" id="MF_00182">
    <property type="entry name" value="Formyl_trans"/>
    <property type="match status" value="1"/>
</dbReference>
<sequence length="303" mass="34015">MKYRIVFFGTSDFAQHILNNLLSEHQVICVVTQPDKPHGRSKKLVPSPVKEFALNKNIDVLTPLRVSGIEDDLKALKADFFVVAVYGKYLPQEILDLPEYTTLNVHPSLLPKYRGPSPVLAAILNGDKETGNTIMIISTKMDAGSILSQSRIPISPADTTQTLTKNLSEDGSNLLLKTINDFKNLVPNPQEESQATYTKIINKEDGHINWNKKADKIEREIRAFYPWPLAFTFWQEVRLNVLKAEVSDKTLEAGKVMIENGDLYIGTKSFALKILEIQPAGKNPMNSKDFINGYRSINESQLT</sequence>
<dbReference type="PANTHER" id="PTHR11138">
    <property type="entry name" value="METHIONYL-TRNA FORMYLTRANSFERASE"/>
    <property type="match status" value="1"/>
</dbReference>
<dbReference type="CDD" id="cd08646">
    <property type="entry name" value="FMT_core_Met-tRNA-FMT_N"/>
    <property type="match status" value="1"/>
</dbReference>
<evidence type="ECO:0000256" key="1">
    <source>
        <dbReference type="ARBA" id="ARBA00002606"/>
    </source>
</evidence>
<dbReference type="InterPro" id="IPR005794">
    <property type="entry name" value="Fmt"/>
</dbReference>
<keyword evidence="5 8" id="KW-0808">Transferase</keyword>
<dbReference type="InterPro" id="IPR002376">
    <property type="entry name" value="Formyl_transf_N"/>
</dbReference>
<evidence type="ECO:0000313" key="11">
    <source>
        <dbReference type="EMBL" id="KKS09639.1"/>
    </source>
</evidence>
<evidence type="ECO:0000313" key="12">
    <source>
        <dbReference type="Proteomes" id="UP000033869"/>
    </source>
</evidence>
<evidence type="ECO:0000256" key="7">
    <source>
        <dbReference type="ARBA" id="ARBA00048558"/>
    </source>
</evidence>
<dbReference type="AlphaFoldDB" id="A0A0G0W9H1"/>
<dbReference type="Pfam" id="PF02911">
    <property type="entry name" value="Formyl_trans_C"/>
    <property type="match status" value="1"/>
</dbReference>
<dbReference type="Gene3D" id="3.40.50.170">
    <property type="entry name" value="Formyl transferase, N-terminal domain"/>
    <property type="match status" value="1"/>
</dbReference>
<accession>A0A0G0W9H1</accession>
<evidence type="ECO:0000256" key="5">
    <source>
        <dbReference type="ARBA" id="ARBA00022679"/>
    </source>
</evidence>
<dbReference type="Proteomes" id="UP000033869">
    <property type="component" value="Unassembled WGS sequence"/>
</dbReference>
<dbReference type="SUPFAM" id="SSF50486">
    <property type="entry name" value="FMT C-terminal domain-like"/>
    <property type="match status" value="1"/>
</dbReference>
<evidence type="ECO:0000256" key="8">
    <source>
        <dbReference type="HAMAP-Rule" id="MF_00182"/>
    </source>
</evidence>
<evidence type="ECO:0000256" key="2">
    <source>
        <dbReference type="ARBA" id="ARBA00010699"/>
    </source>
</evidence>
<reference evidence="11 12" key="1">
    <citation type="journal article" date="2015" name="Nature">
        <title>rRNA introns, odd ribosomes, and small enigmatic genomes across a large radiation of phyla.</title>
        <authorList>
            <person name="Brown C.T."/>
            <person name="Hug L.A."/>
            <person name="Thomas B.C."/>
            <person name="Sharon I."/>
            <person name="Castelle C.J."/>
            <person name="Singh A."/>
            <person name="Wilkins M.J."/>
            <person name="Williams K.H."/>
            <person name="Banfield J.F."/>
        </authorList>
    </citation>
    <scope>NUCLEOTIDE SEQUENCE [LARGE SCALE GENOMIC DNA]</scope>
</reference>
<dbReference type="InterPro" id="IPR044135">
    <property type="entry name" value="Met-tRNA-FMT_C"/>
</dbReference>
<dbReference type="Gene3D" id="3.10.25.10">
    <property type="entry name" value="Formyl transferase, C-terminal domain"/>
    <property type="match status" value="1"/>
</dbReference>
<dbReference type="Pfam" id="PF00551">
    <property type="entry name" value="Formyl_trans_N"/>
    <property type="match status" value="1"/>
</dbReference>
<dbReference type="InterPro" id="IPR041711">
    <property type="entry name" value="Met-tRNA-FMT_N"/>
</dbReference>
<evidence type="ECO:0000259" key="9">
    <source>
        <dbReference type="Pfam" id="PF00551"/>
    </source>
</evidence>
<evidence type="ECO:0000259" key="10">
    <source>
        <dbReference type="Pfam" id="PF02911"/>
    </source>
</evidence>
<comment type="function">
    <text evidence="1 8">Attaches a formyl group to the free amino group of methionyl-tRNA(fMet). The formyl group appears to play a dual role in the initiator identity of N-formylmethionyl-tRNA by promoting its recognition by IF2 and preventing the misappropriation of this tRNA by the elongation apparatus.</text>
</comment>
<protein>
    <recommendedName>
        <fullName evidence="4 8">Methionyl-tRNA formyltransferase</fullName>
        <ecNumber evidence="3 8">2.1.2.9</ecNumber>
    </recommendedName>
</protein>
<dbReference type="InterPro" id="IPR005793">
    <property type="entry name" value="Formyl_trans_C"/>
</dbReference>
<organism evidence="11 12">
    <name type="scientific">candidate division CPR2 bacterium GW2011_GWC1_41_48</name>
    <dbReference type="NCBI Taxonomy" id="1618344"/>
    <lineage>
        <taxon>Bacteria</taxon>
        <taxon>Bacteria division CPR2</taxon>
    </lineage>
</organism>
<evidence type="ECO:0000256" key="4">
    <source>
        <dbReference type="ARBA" id="ARBA00016014"/>
    </source>
</evidence>
<dbReference type="CDD" id="cd08704">
    <property type="entry name" value="Met_tRNA_FMT_C"/>
    <property type="match status" value="1"/>
</dbReference>
<dbReference type="InterPro" id="IPR036477">
    <property type="entry name" value="Formyl_transf_N_sf"/>
</dbReference>
<dbReference type="NCBIfam" id="TIGR00460">
    <property type="entry name" value="fmt"/>
    <property type="match status" value="1"/>
</dbReference>
<dbReference type="SUPFAM" id="SSF53328">
    <property type="entry name" value="Formyltransferase"/>
    <property type="match status" value="1"/>
</dbReference>
<name>A0A0G0W9H1_UNCC2</name>
<dbReference type="GO" id="GO:0004479">
    <property type="term" value="F:methionyl-tRNA formyltransferase activity"/>
    <property type="evidence" value="ECO:0007669"/>
    <property type="project" value="UniProtKB-UniRule"/>
</dbReference>
<comment type="catalytic activity">
    <reaction evidence="7 8">
        <text>L-methionyl-tRNA(fMet) + (6R)-10-formyltetrahydrofolate = N-formyl-L-methionyl-tRNA(fMet) + (6S)-5,6,7,8-tetrahydrofolate + H(+)</text>
        <dbReference type="Rhea" id="RHEA:24380"/>
        <dbReference type="Rhea" id="RHEA-COMP:9952"/>
        <dbReference type="Rhea" id="RHEA-COMP:9953"/>
        <dbReference type="ChEBI" id="CHEBI:15378"/>
        <dbReference type="ChEBI" id="CHEBI:57453"/>
        <dbReference type="ChEBI" id="CHEBI:78530"/>
        <dbReference type="ChEBI" id="CHEBI:78844"/>
        <dbReference type="ChEBI" id="CHEBI:195366"/>
        <dbReference type="EC" id="2.1.2.9"/>
    </reaction>
</comment>
<comment type="caution">
    <text evidence="11">The sequence shown here is derived from an EMBL/GenBank/DDBJ whole genome shotgun (WGS) entry which is preliminary data.</text>
</comment>
<comment type="similarity">
    <text evidence="2 8">Belongs to the Fmt family.</text>
</comment>
<keyword evidence="6 8" id="KW-0648">Protein biosynthesis</keyword>
<evidence type="ECO:0000256" key="6">
    <source>
        <dbReference type="ARBA" id="ARBA00022917"/>
    </source>
</evidence>